<protein>
    <recommendedName>
        <fullName evidence="6 16">Phosphatidate cytidylyltransferase</fullName>
        <ecNumber evidence="6 16">2.7.7.41</ecNumber>
    </recommendedName>
</protein>
<keyword evidence="12" id="KW-0443">Lipid metabolism</keyword>
<dbReference type="STRING" id="5722.A2E055"/>
<feature type="transmembrane region" description="Helical" evidence="17">
    <location>
        <begin position="206"/>
        <end position="225"/>
    </location>
</feature>
<evidence type="ECO:0000256" key="14">
    <source>
        <dbReference type="ARBA" id="ARBA00023209"/>
    </source>
</evidence>
<dbReference type="VEuPathDB" id="TrichDB:TVAG_491120"/>
<dbReference type="GO" id="GO:0016024">
    <property type="term" value="P:CDP-diacylglycerol biosynthetic process"/>
    <property type="evidence" value="ECO:0007669"/>
    <property type="project" value="UniProtKB-UniPathway"/>
</dbReference>
<evidence type="ECO:0000256" key="2">
    <source>
        <dbReference type="ARBA" id="ARBA00004141"/>
    </source>
</evidence>
<dbReference type="EMBL" id="DS113277">
    <property type="protein sequence ID" value="EAY13974.1"/>
    <property type="molecule type" value="Genomic_DNA"/>
</dbReference>
<keyword evidence="7" id="KW-0444">Lipid biosynthesis</keyword>
<organism evidence="18 19">
    <name type="scientific">Trichomonas vaginalis (strain ATCC PRA-98 / G3)</name>
    <dbReference type="NCBI Taxonomy" id="412133"/>
    <lineage>
        <taxon>Eukaryota</taxon>
        <taxon>Metamonada</taxon>
        <taxon>Parabasalia</taxon>
        <taxon>Trichomonadida</taxon>
        <taxon>Trichomonadidae</taxon>
        <taxon>Trichomonas</taxon>
    </lineage>
</organism>
<keyword evidence="9 16" id="KW-0812">Transmembrane</keyword>
<feature type="transmembrane region" description="Helical" evidence="17">
    <location>
        <begin position="267"/>
        <end position="289"/>
    </location>
</feature>
<keyword evidence="8 16" id="KW-0808">Transferase</keyword>
<dbReference type="InterPro" id="IPR000374">
    <property type="entry name" value="PC_trans"/>
</dbReference>
<evidence type="ECO:0000313" key="19">
    <source>
        <dbReference type="Proteomes" id="UP000001542"/>
    </source>
</evidence>
<comment type="similarity">
    <text evidence="5 16">Belongs to the CDS family.</text>
</comment>
<evidence type="ECO:0000256" key="9">
    <source>
        <dbReference type="ARBA" id="ARBA00022692"/>
    </source>
</evidence>
<keyword evidence="13 17" id="KW-0472">Membrane</keyword>
<reference evidence="18" key="1">
    <citation type="submission" date="2006-10" db="EMBL/GenBank/DDBJ databases">
        <authorList>
            <person name="Amadeo P."/>
            <person name="Zhao Q."/>
            <person name="Wortman J."/>
            <person name="Fraser-Liggett C."/>
            <person name="Carlton J."/>
        </authorList>
    </citation>
    <scope>NUCLEOTIDE SEQUENCE</scope>
    <source>
        <strain evidence="18">G3</strain>
    </source>
</reference>
<accession>A2E055</accession>
<evidence type="ECO:0000256" key="5">
    <source>
        <dbReference type="ARBA" id="ARBA00010185"/>
    </source>
</evidence>
<dbReference type="eggNOG" id="KOG1440">
    <property type="taxonomic scope" value="Eukaryota"/>
</dbReference>
<keyword evidence="15" id="KW-1208">Phospholipid metabolism</keyword>
<dbReference type="SMR" id="A2E055"/>
<evidence type="ECO:0000256" key="11">
    <source>
        <dbReference type="ARBA" id="ARBA00022989"/>
    </source>
</evidence>
<dbReference type="GO" id="GO:0004605">
    <property type="term" value="F:phosphatidate cytidylyltransferase activity"/>
    <property type="evidence" value="ECO:0007669"/>
    <property type="project" value="UniProtKB-EC"/>
</dbReference>
<dbReference type="Pfam" id="PF01148">
    <property type="entry name" value="CTP_transf_1"/>
    <property type="match status" value="1"/>
</dbReference>
<dbReference type="RefSeq" id="XP_001326197.1">
    <property type="nucleotide sequence ID" value="XM_001326162.1"/>
</dbReference>
<evidence type="ECO:0000256" key="10">
    <source>
        <dbReference type="ARBA" id="ARBA00022695"/>
    </source>
</evidence>
<reference evidence="18" key="2">
    <citation type="journal article" date="2007" name="Science">
        <title>Draft genome sequence of the sexually transmitted pathogen Trichomonas vaginalis.</title>
        <authorList>
            <person name="Carlton J.M."/>
            <person name="Hirt R.P."/>
            <person name="Silva J.C."/>
            <person name="Delcher A.L."/>
            <person name="Schatz M."/>
            <person name="Zhao Q."/>
            <person name="Wortman J.R."/>
            <person name="Bidwell S.L."/>
            <person name="Alsmark U.C.M."/>
            <person name="Besteiro S."/>
            <person name="Sicheritz-Ponten T."/>
            <person name="Noel C.J."/>
            <person name="Dacks J.B."/>
            <person name="Foster P.G."/>
            <person name="Simillion C."/>
            <person name="Van de Peer Y."/>
            <person name="Miranda-Saavedra D."/>
            <person name="Barton G.J."/>
            <person name="Westrop G.D."/>
            <person name="Mueller S."/>
            <person name="Dessi D."/>
            <person name="Fiori P.L."/>
            <person name="Ren Q."/>
            <person name="Paulsen I."/>
            <person name="Zhang H."/>
            <person name="Bastida-Corcuera F.D."/>
            <person name="Simoes-Barbosa A."/>
            <person name="Brown M.T."/>
            <person name="Hayes R.D."/>
            <person name="Mukherjee M."/>
            <person name="Okumura C.Y."/>
            <person name="Schneider R."/>
            <person name="Smith A.J."/>
            <person name="Vanacova S."/>
            <person name="Villalvazo M."/>
            <person name="Haas B.J."/>
            <person name="Pertea M."/>
            <person name="Feldblyum T.V."/>
            <person name="Utterback T.R."/>
            <person name="Shu C.L."/>
            <person name="Osoegawa K."/>
            <person name="de Jong P.J."/>
            <person name="Hrdy I."/>
            <person name="Horvathova L."/>
            <person name="Zubacova Z."/>
            <person name="Dolezal P."/>
            <person name="Malik S.B."/>
            <person name="Logsdon J.M. Jr."/>
            <person name="Henze K."/>
            <person name="Gupta A."/>
            <person name="Wang C.C."/>
            <person name="Dunne R.L."/>
            <person name="Upcroft J.A."/>
            <person name="Upcroft P."/>
            <person name="White O."/>
            <person name="Salzberg S.L."/>
            <person name="Tang P."/>
            <person name="Chiu C.-H."/>
            <person name="Lee Y.-S."/>
            <person name="Embley T.M."/>
            <person name="Coombs G.H."/>
            <person name="Mottram J.C."/>
            <person name="Tachezy J."/>
            <person name="Fraser-Liggett C.M."/>
            <person name="Johnson P.J."/>
        </authorList>
    </citation>
    <scope>NUCLEOTIDE SEQUENCE [LARGE SCALE GENOMIC DNA]</scope>
    <source>
        <strain evidence="18">G3</strain>
    </source>
</reference>
<dbReference type="UniPathway" id="UPA00557">
    <property type="reaction ID" value="UER00614"/>
</dbReference>
<evidence type="ECO:0000256" key="1">
    <source>
        <dbReference type="ARBA" id="ARBA00001698"/>
    </source>
</evidence>
<gene>
    <name evidence="18" type="ORF">TVAG_491120</name>
</gene>
<feature type="transmembrane region" description="Helical" evidence="17">
    <location>
        <begin position="18"/>
        <end position="35"/>
    </location>
</feature>
<feature type="transmembrane region" description="Helical" evidence="17">
    <location>
        <begin position="41"/>
        <end position="63"/>
    </location>
</feature>
<feature type="transmembrane region" description="Helical" evidence="17">
    <location>
        <begin position="108"/>
        <end position="128"/>
    </location>
</feature>
<dbReference type="PROSITE" id="PS01315">
    <property type="entry name" value="CDS"/>
    <property type="match status" value="1"/>
</dbReference>
<keyword evidence="14" id="KW-0594">Phospholipid biosynthesis</keyword>
<keyword evidence="19" id="KW-1185">Reference proteome</keyword>
<dbReference type="PANTHER" id="PTHR13773:SF8">
    <property type="entry name" value="PHOSPHATIDATE CYTIDYLYLTRANSFERASE, PHOTORECEPTOR-SPECIFIC"/>
    <property type="match status" value="1"/>
</dbReference>
<dbReference type="FunCoup" id="A2E055">
    <property type="interactions" value="540"/>
</dbReference>
<dbReference type="GO" id="GO:0005789">
    <property type="term" value="C:endoplasmic reticulum membrane"/>
    <property type="evidence" value="ECO:0000318"/>
    <property type="project" value="GO_Central"/>
</dbReference>
<dbReference type="PANTHER" id="PTHR13773">
    <property type="entry name" value="PHOSPHATIDATE CYTIDYLYLTRANSFERASE"/>
    <property type="match status" value="1"/>
</dbReference>
<comment type="catalytic activity">
    <reaction evidence="1 16">
        <text>a 1,2-diacyl-sn-glycero-3-phosphate + CTP + H(+) = a CDP-1,2-diacyl-sn-glycerol + diphosphate</text>
        <dbReference type="Rhea" id="RHEA:16229"/>
        <dbReference type="ChEBI" id="CHEBI:15378"/>
        <dbReference type="ChEBI" id="CHEBI:33019"/>
        <dbReference type="ChEBI" id="CHEBI:37563"/>
        <dbReference type="ChEBI" id="CHEBI:58332"/>
        <dbReference type="ChEBI" id="CHEBI:58608"/>
        <dbReference type="EC" id="2.7.7.41"/>
    </reaction>
</comment>
<comment type="pathway">
    <text evidence="3 16">Phospholipid metabolism; CDP-diacylglycerol biosynthesis; CDP-diacylglycerol from sn-glycerol 3-phosphate: step 3/3.</text>
</comment>
<dbReference type="InParanoid" id="A2E055"/>
<evidence type="ECO:0000256" key="6">
    <source>
        <dbReference type="ARBA" id="ARBA00012487"/>
    </source>
</evidence>
<evidence type="ECO:0000256" key="4">
    <source>
        <dbReference type="ARBA" id="ARBA00005189"/>
    </source>
</evidence>
<dbReference type="OrthoDB" id="10260889at2759"/>
<dbReference type="VEuPathDB" id="TrichDB:TVAGG3_0219220"/>
<evidence type="ECO:0000256" key="8">
    <source>
        <dbReference type="ARBA" id="ARBA00022679"/>
    </source>
</evidence>
<evidence type="ECO:0000256" key="7">
    <source>
        <dbReference type="ARBA" id="ARBA00022516"/>
    </source>
</evidence>
<feature type="transmembrane region" description="Helical" evidence="17">
    <location>
        <begin position="75"/>
        <end position="96"/>
    </location>
</feature>
<evidence type="ECO:0000313" key="18">
    <source>
        <dbReference type="EMBL" id="EAY13974.1"/>
    </source>
</evidence>
<evidence type="ECO:0000256" key="3">
    <source>
        <dbReference type="ARBA" id="ARBA00005119"/>
    </source>
</evidence>
<sequence length="334" mass="37880">MSQSKVHPPAKSNKWGDLIVRTVSSCLLMACQIVIFCAGKYPLIAELMLVQFLAFCELLNLSVEKDKENLIGRRITIFPYVLVFSLTYALFGKTMLHYFLSDAIISRYHFITSFGFVMLALIFFVTGLTPQNDQYAYKRFTYSFCGAMIVCVPCNLYARFAEKSLFWFAVPLLCVMMNDTSAYFCGRFFGRHQLIKLSPNKTVEGFVGALILTPITFIGITWIASQFPFLYCARSKMFDFQVTCDLPREFTPTTFNVFGNEFTLLPAYIHAVVIALFASLISPFGGFFASGFKRSLGIKDFSHLIPGHGGLLDRIDCQLVNCTFAYLYYITFVQ</sequence>
<evidence type="ECO:0000256" key="16">
    <source>
        <dbReference type="RuleBase" id="RU003938"/>
    </source>
</evidence>
<dbReference type="EC" id="2.7.7.41" evidence="6 16"/>
<name>A2E055_TRIV3</name>
<dbReference type="Proteomes" id="UP000001542">
    <property type="component" value="Unassembled WGS sequence"/>
</dbReference>
<keyword evidence="10 16" id="KW-0548">Nucleotidyltransferase</keyword>
<feature type="transmembrane region" description="Helical" evidence="17">
    <location>
        <begin position="164"/>
        <end position="185"/>
    </location>
</feature>
<dbReference type="AlphaFoldDB" id="A2E055"/>
<evidence type="ECO:0000256" key="13">
    <source>
        <dbReference type="ARBA" id="ARBA00023136"/>
    </source>
</evidence>
<evidence type="ECO:0000256" key="17">
    <source>
        <dbReference type="SAM" id="Phobius"/>
    </source>
</evidence>
<feature type="transmembrane region" description="Helical" evidence="17">
    <location>
        <begin position="140"/>
        <end position="158"/>
    </location>
</feature>
<keyword evidence="11 17" id="KW-1133">Transmembrane helix</keyword>
<proteinExistence type="inferred from homology"/>
<dbReference type="KEGG" id="tva:4771961"/>
<dbReference type="InterPro" id="IPR016720">
    <property type="entry name" value="PC_Trfase_euk"/>
</dbReference>
<evidence type="ECO:0000256" key="15">
    <source>
        <dbReference type="ARBA" id="ARBA00023264"/>
    </source>
</evidence>
<evidence type="ECO:0000256" key="12">
    <source>
        <dbReference type="ARBA" id="ARBA00023098"/>
    </source>
</evidence>
<comment type="pathway">
    <text evidence="4">Lipid metabolism.</text>
</comment>
<comment type="subcellular location">
    <subcellularLocation>
        <location evidence="2">Membrane</location>
        <topology evidence="2">Multi-pass membrane protein</topology>
    </subcellularLocation>
</comment>